<dbReference type="EC" id="3.1.3.16" evidence="1"/>
<dbReference type="Gene3D" id="3.60.21.10">
    <property type="match status" value="1"/>
</dbReference>
<feature type="region of interest" description="Disordered" evidence="2">
    <location>
        <begin position="777"/>
        <end position="811"/>
    </location>
</feature>
<sequence length="1175" mass="128981">MAVPLFNLAPELTVSRLCLGTMTFGEQNSLPESFQLLDKALHAGINFFDSAEMYPVPQRAETQGRSEEYVGRWIRERNIPRDRVILATKVSGPSGQMTWIRGGPKCLDARNITEAIDNSLFRMQTDYIDLYQIHWPDRYVPMFGEFEYDPVRQFCSVRIEEQLEALGRAVDAGKIRYIGLSNETPYGLMKFLQVAESGVGYPKIISVQNSYNLLCRSFDSGMAECCHHESVGLLGYSPLAMGLLSGKYFSPDGGPADARLNLFKGKYSEGESRYNLSRTIVKEATKAYLDIAEKYGVHPVSLAIAFVLRHPLVASAVFGATKLWQLQEVIDACNVELNRAMITDIDKPWLQTAPTYRSLESFWDTDDDAPGPRCGHTLTAVAPTKSQGHRLILFGGATAIEGGASSSAPALGIRLAGVTNCVHSYDVLTRKWTRIRPAGEPPSPRAAHAAAAVGTMVVFQGGIGPAGHSTDDLYVLDMTNDKFKWHRVVVQGQGPGPRYGHVMDLVAQRYLVTVSGNDGKRVLSDAWALDTAQKPYVWQSLNPEGDRPSARMYATASARSDGMFLLCGGRDTSGMPLADAYGLLMHRNGQWEWTLAPGVSPSSRYQHAAVFVGARLHVTGGALRGGRSVEGESAIAVLDTAAGVWLDGIGLVTSSRMSKGHTEHDPSSELMRRCRHAAASVGVRIYIYGGLKGDVLLDDFLIAEDSPFKPDIDSPNVTSPRTNHANLSSYTTTPTLDGRPEIPSSRGMSMDKNSMEKLAEASAAEAEAATAVWHAVQASSATPAEETSVSDDNSQAAETTSEGSDTEADVRLHPRAVVVAKEAVGNLGGMVRQLSLDQFENESRRMVPLHNDLSYPTKRPRNWKAPANRKFFLDSYEVGELCYAAEQIFMQEPTVLQLKAPVKVFGDLHGQFGDLMRLFDEYGFPSTAGDITYIDYLFLGDYVDRGQHSLETITLLLALKIEYPENVHLIRGNHEAADINALFGFRLECIERMGESDGIWAWTRFNQLFNYLPLAALIEKKIICMHGGIGRSIHSVEQIEKLERPITMDAGSIILMDLLWSDPTENDSVEGLRPNARGPGLVTFGPDRGQLITLFSATNYCGTANNAGAIMVVGRGLVVVPKLIHPLPPPLQSPETSPERVIDDPWMQELNIQRPPTPTRGRPQPDLDRNSLAYI</sequence>
<dbReference type="Pfam" id="PF00149">
    <property type="entry name" value="Metallophos"/>
    <property type="match status" value="1"/>
</dbReference>
<dbReference type="InterPro" id="IPR029052">
    <property type="entry name" value="Metallo-depent_PP-like"/>
</dbReference>
<dbReference type="Pfam" id="PF24681">
    <property type="entry name" value="Kelch_KLHDC2_KLHL20_DRC7"/>
    <property type="match status" value="1"/>
</dbReference>
<dbReference type="OrthoDB" id="309851at2759"/>
<evidence type="ECO:0000256" key="1">
    <source>
        <dbReference type="RuleBase" id="RU004273"/>
    </source>
</evidence>
<feature type="compositionally biased region" description="Polar residues" evidence="2">
    <location>
        <begin position="715"/>
        <end position="735"/>
    </location>
</feature>
<keyword evidence="1" id="KW-0378">Hydrolase</keyword>
<dbReference type="EMBL" id="CM018031">
    <property type="protein sequence ID" value="KAA8549224.1"/>
    <property type="molecule type" value="Genomic_DNA"/>
</dbReference>
<accession>A0A5J5C343</accession>
<dbReference type="GO" id="GO:0004722">
    <property type="term" value="F:protein serine/threonine phosphatase activity"/>
    <property type="evidence" value="ECO:0007669"/>
    <property type="project" value="UniProtKB-EC"/>
</dbReference>
<dbReference type="InterPro" id="IPR006186">
    <property type="entry name" value="Ser/Thr-sp_prot-phosphatase"/>
</dbReference>
<protein>
    <recommendedName>
        <fullName evidence="1">Serine/threonine-protein phosphatase</fullName>
        <ecNumber evidence="1">3.1.3.16</ecNumber>
    </recommendedName>
</protein>
<keyword evidence="5" id="KW-1185">Reference proteome</keyword>
<proteinExistence type="inferred from homology"/>
<comment type="catalytic activity">
    <reaction evidence="1">
        <text>O-phospho-L-threonyl-[protein] + H2O = L-threonyl-[protein] + phosphate</text>
        <dbReference type="Rhea" id="RHEA:47004"/>
        <dbReference type="Rhea" id="RHEA-COMP:11060"/>
        <dbReference type="Rhea" id="RHEA-COMP:11605"/>
        <dbReference type="ChEBI" id="CHEBI:15377"/>
        <dbReference type="ChEBI" id="CHEBI:30013"/>
        <dbReference type="ChEBI" id="CHEBI:43474"/>
        <dbReference type="ChEBI" id="CHEBI:61977"/>
        <dbReference type="EC" id="3.1.3.16"/>
    </reaction>
</comment>
<dbReference type="InterPro" id="IPR036812">
    <property type="entry name" value="NAD(P)_OxRdtase_dom_sf"/>
</dbReference>
<feature type="domain" description="Serine/threonine specific protein phosphatases" evidence="3">
    <location>
        <begin position="970"/>
        <end position="975"/>
    </location>
</feature>
<evidence type="ECO:0000313" key="5">
    <source>
        <dbReference type="Proteomes" id="UP000325577"/>
    </source>
</evidence>
<dbReference type="FunFam" id="2.120.10.80:FF:000042">
    <property type="entry name" value="Serine/threonine-protein phosphatase"/>
    <property type="match status" value="1"/>
</dbReference>
<dbReference type="InterPro" id="IPR004843">
    <property type="entry name" value="Calcineurin-like_PHP"/>
</dbReference>
<organism evidence="4 5">
    <name type="scientific">Nyssa sinensis</name>
    <dbReference type="NCBI Taxonomy" id="561372"/>
    <lineage>
        <taxon>Eukaryota</taxon>
        <taxon>Viridiplantae</taxon>
        <taxon>Streptophyta</taxon>
        <taxon>Embryophyta</taxon>
        <taxon>Tracheophyta</taxon>
        <taxon>Spermatophyta</taxon>
        <taxon>Magnoliopsida</taxon>
        <taxon>eudicotyledons</taxon>
        <taxon>Gunneridae</taxon>
        <taxon>Pentapetalae</taxon>
        <taxon>asterids</taxon>
        <taxon>Cornales</taxon>
        <taxon>Nyssaceae</taxon>
        <taxon>Nyssa</taxon>
    </lineage>
</organism>
<evidence type="ECO:0000259" key="3">
    <source>
        <dbReference type="PROSITE" id="PS00125"/>
    </source>
</evidence>
<dbReference type="InterPro" id="IPR015915">
    <property type="entry name" value="Kelch-typ_b-propeller"/>
</dbReference>
<feature type="region of interest" description="Disordered" evidence="2">
    <location>
        <begin position="1148"/>
        <end position="1175"/>
    </location>
</feature>
<dbReference type="PANTHER" id="PTHR46422">
    <property type="entry name" value="SERINE/THREONINE-PROTEIN PHOSPHATASE BSL3"/>
    <property type="match status" value="1"/>
</dbReference>
<dbReference type="Gene3D" id="3.20.20.100">
    <property type="entry name" value="NADP-dependent oxidoreductase domain"/>
    <property type="match status" value="1"/>
</dbReference>
<gene>
    <name evidence="4" type="ORF">F0562_000908</name>
</gene>
<dbReference type="SUPFAM" id="SSF117281">
    <property type="entry name" value="Kelch motif"/>
    <property type="match status" value="1"/>
</dbReference>
<evidence type="ECO:0000256" key="2">
    <source>
        <dbReference type="SAM" id="MobiDB-lite"/>
    </source>
</evidence>
<dbReference type="PRINTS" id="PR00114">
    <property type="entry name" value="STPHPHTASE"/>
</dbReference>
<feature type="region of interest" description="Disordered" evidence="2">
    <location>
        <begin position="708"/>
        <end position="762"/>
    </location>
</feature>
<reference evidence="4 5" key="1">
    <citation type="submission" date="2019-09" db="EMBL/GenBank/DDBJ databases">
        <title>A chromosome-level genome assembly of the Chinese tupelo Nyssa sinensis.</title>
        <authorList>
            <person name="Yang X."/>
            <person name="Kang M."/>
            <person name="Yang Y."/>
            <person name="Xiong H."/>
            <person name="Wang M."/>
            <person name="Zhang Z."/>
            <person name="Wang Z."/>
            <person name="Wu H."/>
            <person name="Ma T."/>
            <person name="Liu J."/>
            <person name="Xi Z."/>
        </authorList>
    </citation>
    <scope>NUCLEOTIDE SEQUENCE [LARGE SCALE GENOMIC DNA]</scope>
    <source>
        <strain evidence="4">J267</strain>
        <tissue evidence="4">Leaf</tissue>
    </source>
</reference>
<dbReference type="InterPro" id="IPR023210">
    <property type="entry name" value="NADP_OxRdtase_dom"/>
</dbReference>
<dbReference type="CDD" id="cd19094">
    <property type="entry name" value="AKR_Tas-like"/>
    <property type="match status" value="1"/>
</dbReference>
<dbReference type="Gene3D" id="2.120.10.80">
    <property type="entry name" value="Kelch-type beta propeller"/>
    <property type="match status" value="1"/>
</dbReference>
<name>A0A5J5C343_9ASTE</name>
<dbReference type="SUPFAM" id="SSF51430">
    <property type="entry name" value="NAD(P)-linked oxidoreductase"/>
    <property type="match status" value="1"/>
</dbReference>
<dbReference type="PANTHER" id="PTHR46422:SF6">
    <property type="entry name" value="SERINE_THREONINE-PROTEIN PHOSPHATASE BSL1"/>
    <property type="match status" value="1"/>
</dbReference>
<dbReference type="SUPFAM" id="SSF56300">
    <property type="entry name" value="Metallo-dependent phosphatases"/>
    <property type="match status" value="1"/>
</dbReference>
<dbReference type="Proteomes" id="UP000325577">
    <property type="component" value="Linkage Group LG0"/>
</dbReference>
<dbReference type="PROSITE" id="PS00125">
    <property type="entry name" value="SER_THR_PHOSPHATASE"/>
    <property type="match status" value="1"/>
</dbReference>
<dbReference type="SMART" id="SM00156">
    <property type="entry name" value="PP2Ac"/>
    <property type="match status" value="1"/>
</dbReference>
<dbReference type="Pfam" id="PF00248">
    <property type="entry name" value="Aldo_ket_red"/>
    <property type="match status" value="1"/>
</dbReference>
<feature type="compositionally biased region" description="Polar residues" evidence="2">
    <location>
        <begin position="777"/>
        <end position="803"/>
    </location>
</feature>
<evidence type="ECO:0000313" key="4">
    <source>
        <dbReference type="EMBL" id="KAA8549224.1"/>
    </source>
</evidence>
<dbReference type="AlphaFoldDB" id="A0A5J5C343"/>
<comment type="similarity">
    <text evidence="1">Belongs to the PPP phosphatase family.</text>
</comment>